<dbReference type="InterPro" id="IPR035897">
    <property type="entry name" value="Toll_tir_struct_dom_sf"/>
</dbReference>
<dbReference type="AlphaFoldDB" id="A0AB34IV14"/>
<protein>
    <recommendedName>
        <fullName evidence="4">TIR domain-containing protein</fullName>
    </recommendedName>
</protein>
<dbReference type="SUPFAM" id="SSF52200">
    <property type="entry name" value="Toll/Interleukin receptor TIR domain"/>
    <property type="match status" value="1"/>
</dbReference>
<sequence>MLRWCLPGATVTAAHEQRDSLVPPDEAHAAPPAAADPPATPPLPEAVAAALAALAPLAAQREQMEKAALLLQAATHEAMKLASPAGMAVHLEPWPLRGKYCCFLSHYKMEAATEARLVQFKLEKMMRQPVFIDSDNLKDLRQLKEHVKNSDVLVLFLTRGYFTRPWCLIEIWTAIEEGVPIVALNVRGGHPYDYEEAHRFLERLEESLPATNPGATELLLQQGVDPTQAAFKMASELPGIIATELSVSASRNVLNAQLLDLCEAMRAATPLDKSGDREAWLAQRKHKYGRSIETEYRSRSSSCISPLGSSPSALPKAFEHLSSVPKPQGTPAASEASFNSRVGSATRARFAVGYSSSRNPETAVLNAYRMLVTKLSNLAPSVILVAHSVLFDANEIGRHLRQLVHLTTLFFGCGTMYGVMVDAKWCSDEGYFVALQGVYDPSGIYKTFSAELPPYEVTPAIDGTSQTDEKEKAKVVDKEAKEACSKCLKQGNLDPRSWLGDVHAPPGLLFLFVAGANHEGVLRSVHEVIGANVPTVGGGVKSLLHSPDEGTIKCHTSGCCGMMCWPSVEVIGAFCHGLSPVPNCQGKISVGLDGNTIREINNQPAQQVLREWLPSLAENLLKDHLERNPDMKYAQHGIVDCWQPMTFWRSTRALDDAGEYYGVGTLEECGSWRVVMPRYISARDGSVTFAQQVHVGQTVGLLKGRLEHVQDQTARSCSEVMRSSGLQHPLASFSFICATYYGISGEHGMSMMAEKLSEALGWIPSLGIVGGPEFGTTASSTVTGGFTTSSIIFGAELNGLDEANAFMHVS</sequence>
<comment type="caution">
    <text evidence="2">The sequence shown here is derived from an EMBL/GenBank/DDBJ whole genome shotgun (WGS) entry which is preliminary data.</text>
</comment>
<accession>A0AB34IV14</accession>
<organism evidence="2 3">
    <name type="scientific">Prymnesium parvum</name>
    <name type="common">Toxic golden alga</name>
    <dbReference type="NCBI Taxonomy" id="97485"/>
    <lineage>
        <taxon>Eukaryota</taxon>
        <taxon>Haptista</taxon>
        <taxon>Haptophyta</taxon>
        <taxon>Prymnesiophyceae</taxon>
        <taxon>Prymnesiales</taxon>
        <taxon>Prymnesiaceae</taxon>
        <taxon>Prymnesium</taxon>
    </lineage>
</organism>
<evidence type="ECO:0008006" key="4">
    <source>
        <dbReference type="Google" id="ProtNLM"/>
    </source>
</evidence>
<reference evidence="2 3" key="1">
    <citation type="journal article" date="2024" name="Science">
        <title>Giant polyketide synthase enzymes in the biosynthesis of giant marine polyether toxins.</title>
        <authorList>
            <person name="Fallon T.R."/>
            <person name="Shende V.V."/>
            <person name="Wierzbicki I.H."/>
            <person name="Pendleton A.L."/>
            <person name="Watervoot N.F."/>
            <person name="Auber R.P."/>
            <person name="Gonzalez D.J."/>
            <person name="Wisecaver J.H."/>
            <person name="Moore B.S."/>
        </authorList>
    </citation>
    <scope>NUCLEOTIDE SEQUENCE [LARGE SCALE GENOMIC DNA]</scope>
    <source>
        <strain evidence="2 3">12B1</strain>
    </source>
</reference>
<evidence type="ECO:0000256" key="1">
    <source>
        <dbReference type="SAM" id="MobiDB-lite"/>
    </source>
</evidence>
<gene>
    <name evidence="2" type="ORF">AB1Y20_007823</name>
</gene>
<name>A0AB34IV14_PRYPA</name>
<evidence type="ECO:0000313" key="2">
    <source>
        <dbReference type="EMBL" id="KAL1506959.1"/>
    </source>
</evidence>
<proteinExistence type="predicted"/>
<dbReference type="Proteomes" id="UP001515480">
    <property type="component" value="Unassembled WGS sequence"/>
</dbReference>
<feature type="region of interest" description="Disordered" evidence="1">
    <location>
        <begin position="15"/>
        <end position="42"/>
    </location>
</feature>
<dbReference type="Gene3D" id="3.40.50.10140">
    <property type="entry name" value="Toll/interleukin-1 receptor homology (TIR) domain"/>
    <property type="match status" value="1"/>
</dbReference>
<keyword evidence="3" id="KW-1185">Reference proteome</keyword>
<evidence type="ECO:0000313" key="3">
    <source>
        <dbReference type="Proteomes" id="UP001515480"/>
    </source>
</evidence>
<dbReference type="EMBL" id="JBGBPQ010000018">
    <property type="protein sequence ID" value="KAL1506959.1"/>
    <property type="molecule type" value="Genomic_DNA"/>
</dbReference>